<name>A0A9P0MQ17_NEZVI</name>
<dbReference type="AlphaFoldDB" id="A0A9P0MQ17"/>
<dbReference type="Proteomes" id="UP001152798">
    <property type="component" value="Chromosome 5"/>
</dbReference>
<reference evidence="1" key="1">
    <citation type="submission" date="2022-01" db="EMBL/GenBank/DDBJ databases">
        <authorList>
            <person name="King R."/>
        </authorList>
    </citation>
    <scope>NUCLEOTIDE SEQUENCE</scope>
</reference>
<evidence type="ECO:0000313" key="2">
    <source>
        <dbReference type="Proteomes" id="UP001152798"/>
    </source>
</evidence>
<accession>A0A9P0MQ17</accession>
<organism evidence="1 2">
    <name type="scientific">Nezara viridula</name>
    <name type="common">Southern green stink bug</name>
    <name type="synonym">Cimex viridulus</name>
    <dbReference type="NCBI Taxonomy" id="85310"/>
    <lineage>
        <taxon>Eukaryota</taxon>
        <taxon>Metazoa</taxon>
        <taxon>Ecdysozoa</taxon>
        <taxon>Arthropoda</taxon>
        <taxon>Hexapoda</taxon>
        <taxon>Insecta</taxon>
        <taxon>Pterygota</taxon>
        <taxon>Neoptera</taxon>
        <taxon>Paraneoptera</taxon>
        <taxon>Hemiptera</taxon>
        <taxon>Heteroptera</taxon>
        <taxon>Panheteroptera</taxon>
        <taxon>Pentatomomorpha</taxon>
        <taxon>Pentatomoidea</taxon>
        <taxon>Pentatomidae</taxon>
        <taxon>Pentatominae</taxon>
        <taxon>Nezara</taxon>
    </lineage>
</organism>
<dbReference type="EMBL" id="OV725081">
    <property type="protein sequence ID" value="CAH1403013.1"/>
    <property type="molecule type" value="Genomic_DNA"/>
</dbReference>
<evidence type="ECO:0000313" key="1">
    <source>
        <dbReference type="EMBL" id="CAH1403013.1"/>
    </source>
</evidence>
<gene>
    <name evidence="1" type="ORF">NEZAVI_LOCUS11691</name>
</gene>
<protein>
    <submittedName>
        <fullName evidence="1">Uncharacterized protein</fullName>
    </submittedName>
</protein>
<proteinExistence type="predicted"/>
<sequence length="37" mass="4047">MYFSTFSVMSPSHSLCSSLLKLTGAYCFLLSLEGSHT</sequence>
<keyword evidence="2" id="KW-1185">Reference proteome</keyword>